<dbReference type="InterPro" id="IPR001932">
    <property type="entry name" value="PPM-type_phosphatase-like_dom"/>
</dbReference>
<protein>
    <submittedName>
        <fullName evidence="4">Serine phosphatase RsbU, regulator of sigma subunit</fullName>
    </submittedName>
</protein>
<dbReference type="KEGG" id="slr:L21SP2_3261"/>
<name>V5WNM1_9SPIO</name>
<evidence type="ECO:0000256" key="1">
    <source>
        <dbReference type="ARBA" id="ARBA00022801"/>
    </source>
</evidence>
<keyword evidence="2" id="KW-1133">Transmembrane helix</keyword>
<dbReference type="PANTHER" id="PTHR43156:SF2">
    <property type="entry name" value="STAGE II SPORULATION PROTEIN E"/>
    <property type="match status" value="1"/>
</dbReference>
<dbReference type="GO" id="GO:0016791">
    <property type="term" value="F:phosphatase activity"/>
    <property type="evidence" value="ECO:0007669"/>
    <property type="project" value="TreeGrafter"/>
</dbReference>
<feature type="transmembrane region" description="Helical" evidence="2">
    <location>
        <begin position="89"/>
        <end position="106"/>
    </location>
</feature>
<dbReference type="Gene3D" id="3.60.40.10">
    <property type="entry name" value="PPM-type phosphatase domain"/>
    <property type="match status" value="1"/>
</dbReference>
<keyword evidence="5" id="KW-1185">Reference proteome</keyword>
<feature type="transmembrane region" description="Helical" evidence="2">
    <location>
        <begin position="61"/>
        <end position="77"/>
    </location>
</feature>
<evidence type="ECO:0000313" key="4">
    <source>
        <dbReference type="EMBL" id="AHC16601.1"/>
    </source>
</evidence>
<dbReference type="Pfam" id="PF07228">
    <property type="entry name" value="SpoIIE"/>
    <property type="match status" value="1"/>
</dbReference>
<dbReference type="PANTHER" id="PTHR43156">
    <property type="entry name" value="STAGE II SPORULATION PROTEIN E-RELATED"/>
    <property type="match status" value="1"/>
</dbReference>
<dbReference type="Gene3D" id="3.30.450.40">
    <property type="match status" value="1"/>
</dbReference>
<dbReference type="SUPFAM" id="SSF55781">
    <property type="entry name" value="GAF domain-like"/>
    <property type="match status" value="1"/>
</dbReference>
<feature type="transmembrane region" description="Helical" evidence="2">
    <location>
        <begin position="149"/>
        <end position="167"/>
    </location>
</feature>
<sequence>MKELLQNPGFFAELALAIILLIYSLRIRRKTGGGSMALPVVAMILIAGIIIRGISSSPERILPFIGLGFMAGLLFWVRGHIRIAHPAILWLLVAGSGIGMLALSLIDFSSGALAPAGSGILLLLWSVTVVSIVINIFGGEKGGTVISKSRSLILAGPPILWVLPLLLGWEHQFVREILPVLLPILPFALLFITDRSLEEENRFTQYQLNENLEMIFSIIRNLGNMMISDRQARDINTQILTAAVRSARAGTGVLLLVEDAEEKLMKIEAVEGENPLKLELQDLRPVRIQEGEGGTEEHYRIPRGLISEVLQTGVSRRDGSSSNGERFFAPLVLSKKVYGLMVIARPEHPVGFTALDLQHLDSFIQFSSITIQNIQMFLEGHERRRIHSESEISGEIQHMLIPRKFRGDKNIQIVGNLEPAPGVHSDYLDMISGDGMKPSMILCDIAGRGMASSMVMTMIRATFHLIGGSGRNAGSILSWINRAVTRRIRLDRFANMIYLSYDPEKSVIEYAGAAHQPIFLYRLEAGSIERLESSDPPIGIDPRTQYRTRKIHVESGDILLLYSDGVIETRNTQGVQFGYKNLSRSLVANHHLDAQGLCDSLVDELNGFQGKAGQDDDRSIMAVKIR</sequence>
<feature type="transmembrane region" description="Helical" evidence="2">
    <location>
        <begin position="112"/>
        <end position="137"/>
    </location>
</feature>
<keyword evidence="2" id="KW-0812">Transmembrane</keyword>
<feature type="transmembrane region" description="Helical" evidence="2">
    <location>
        <begin position="37"/>
        <end position="55"/>
    </location>
</feature>
<dbReference type="InterPro" id="IPR052016">
    <property type="entry name" value="Bact_Sigma-Reg"/>
</dbReference>
<dbReference type="STRING" id="1307761.L21SP2_3261"/>
<dbReference type="RefSeq" id="WP_024269494.1">
    <property type="nucleotide sequence ID" value="NC_023035.1"/>
</dbReference>
<dbReference type="SUPFAM" id="SSF81606">
    <property type="entry name" value="PP2C-like"/>
    <property type="match status" value="1"/>
</dbReference>
<dbReference type="SMART" id="SM00331">
    <property type="entry name" value="PP2C_SIG"/>
    <property type="match status" value="1"/>
</dbReference>
<dbReference type="eggNOG" id="COG2208">
    <property type="taxonomic scope" value="Bacteria"/>
</dbReference>
<keyword evidence="2" id="KW-0472">Membrane</keyword>
<dbReference type="OrthoDB" id="9773346at2"/>
<feature type="domain" description="PPM-type phosphatase" evidence="3">
    <location>
        <begin position="408"/>
        <end position="625"/>
    </location>
</feature>
<reference evidence="4 5" key="1">
    <citation type="journal article" date="2015" name="Stand. Genomic Sci.">
        <title>Complete genome sequence and description of Salinispira pacifica gen. nov., sp. nov., a novel spirochaete isolated form a hypersaline microbial mat.</title>
        <authorList>
            <person name="Ben Hania W."/>
            <person name="Joseph M."/>
            <person name="Schumann P."/>
            <person name="Bunk B."/>
            <person name="Fiebig A."/>
            <person name="Sproer C."/>
            <person name="Klenk H.P."/>
            <person name="Fardeau M.L."/>
            <person name="Spring S."/>
        </authorList>
    </citation>
    <scope>NUCLEOTIDE SEQUENCE [LARGE SCALE GENOMIC DNA]</scope>
    <source>
        <strain evidence="4 5">L21-RPul-D2</strain>
    </source>
</reference>
<dbReference type="EMBL" id="CP006939">
    <property type="protein sequence ID" value="AHC16601.1"/>
    <property type="molecule type" value="Genomic_DNA"/>
</dbReference>
<evidence type="ECO:0000256" key="2">
    <source>
        <dbReference type="SAM" id="Phobius"/>
    </source>
</evidence>
<dbReference type="AlphaFoldDB" id="V5WNM1"/>
<dbReference type="HOGENOM" id="CLU_436711_0_0_12"/>
<evidence type="ECO:0000313" key="5">
    <source>
        <dbReference type="Proteomes" id="UP000018680"/>
    </source>
</evidence>
<dbReference type="InterPro" id="IPR029016">
    <property type="entry name" value="GAF-like_dom_sf"/>
</dbReference>
<accession>V5WNM1</accession>
<gene>
    <name evidence="4" type="ORF">L21SP2_3261</name>
</gene>
<dbReference type="InterPro" id="IPR036457">
    <property type="entry name" value="PPM-type-like_dom_sf"/>
</dbReference>
<keyword evidence="1" id="KW-0378">Hydrolase</keyword>
<proteinExistence type="predicted"/>
<dbReference type="Proteomes" id="UP000018680">
    <property type="component" value="Chromosome"/>
</dbReference>
<evidence type="ECO:0000259" key="3">
    <source>
        <dbReference type="SMART" id="SM00331"/>
    </source>
</evidence>
<organism evidence="4 5">
    <name type="scientific">Salinispira pacifica</name>
    <dbReference type="NCBI Taxonomy" id="1307761"/>
    <lineage>
        <taxon>Bacteria</taxon>
        <taxon>Pseudomonadati</taxon>
        <taxon>Spirochaetota</taxon>
        <taxon>Spirochaetia</taxon>
        <taxon>Spirochaetales</taxon>
        <taxon>Spirochaetaceae</taxon>
        <taxon>Salinispira</taxon>
    </lineage>
</organism>
<feature type="transmembrane region" description="Helical" evidence="2">
    <location>
        <begin position="6"/>
        <end position="25"/>
    </location>
</feature>